<name>A0A0D0BGE6_9AGAM</name>
<dbReference type="HOGENOM" id="CLU_1361216_0_0_1"/>
<reference evidence="1 2" key="1">
    <citation type="submission" date="2014-04" db="EMBL/GenBank/DDBJ databases">
        <authorList>
            <consortium name="DOE Joint Genome Institute"/>
            <person name="Kuo A."/>
            <person name="Ruytinx J."/>
            <person name="Rineau F."/>
            <person name="Colpaert J."/>
            <person name="Kohler A."/>
            <person name="Nagy L.G."/>
            <person name="Floudas D."/>
            <person name="Copeland A."/>
            <person name="Barry K.W."/>
            <person name="Cichocki N."/>
            <person name="Veneault-Fourrey C."/>
            <person name="LaButti K."/>
            <person name="Lindquist E.A."/>
            <person name="Lipzen A."/>
            <person name="Lundell T."/>
            <person name="Morin E."/>
            <person name="Murat C."/>
            <person name="Sun H."/>
            <person name="Tunlid A."/>
            <person name="Henrissat B."/>
            <person name="Grigoriev I.V."/>
            <person name="Hibbett D.S."/>
            <person name="Martin F."/>
            <person name="Nordberg H.P."/>
            <person name="Cantor M.N."/>
            <person name="Hua S.X."/>
        </authorList>
    </citation>
    <scope>NUCLEOTIDE SEQUENCE [LARGE SCALE GENOMIC DNA]</scope>
    <source>
        <strain evidence="1 2">UH-Slu-Lm8-n1</strain>
    </source>
</reference>
<evidence type="ECO:0000313" key="1">
    <source>
        <dbReference type="EMBL" id="KIK45187.1"/>
    </source>
</evidence>
<sequence length="201" mass="22907">MPDRRLVPLNRGVLDVDVSSHFASLPPTTANMPTYAYSGWHSNPVALQNTHPVSWGTSLWPDAHHSSSYTTMPSHLWQVYVTSPLSGTFLHIIEPLLLPAEYHFPSETQPAARSHHSSPLPLSCRWIHDDTHRICGFQEASDALKAHFKTHFNAGPPDEQVVCRWDRCSYKMRSNSSVRSMRRDCMWRHICEVHLGMKRAT</sequence>
<dbReference type="Proteomes" id="UP000054485">
    <property type="component" value="Unassembled WGS sequence"/>
</dbReference>
<dbReference type="EMBL" id="KN835177">
    <property type="protein sequence ID" value="KIK45187.1"/>
    <property type="molecule type" value="Genomic_DNA"/>
</dbReference>
<accession>A0A0D0BGE6</accession>
<reference evidence="2" key="2">
    <citation type="submission" date="2015-01" db="EMBL/GenBank/DDBJ databases">
        <title>Evolutionary Origins and Diversification of the Mycorrhizal Mutualists.</title>
        <authorList>
            <consortium name="DOE Joint Genome Institute"/>
            <consortium name="Mycorrhizal Genomics Consortium"/>
            <person name="Kohler A."/>
            <person name="Kuo A."/>
            <person name="Nagy L.G."/>
            <person name="Floudas D."/>
            <person name="Copeland A."/>
            <person name="Barry K.W."/>
            <person name="Cichocki N."/>
            <person name="Veneault-Fourrey C."/>
            <person name="LaButti K."/>
            <person name="Lindquist E.A."/>
            <person name="Lipzen A."/>
            <person name="Lundell T."/>
            <person name="Morin E."/>
            <person name="Murat C."/>
            <person name="Riley R."/>
            <person name="Ohm R."/>
            <person name="Sun H."/>
            <person name="Tunlid A."/>
            <person name="Henrissat B."/>
            <person name="Grigoriev I.V."/>
            <person name="Hibbett D.S."/>
            <person name="Martin F."/>
        </authorList>
    </citation>
    <scope>NUCLEOTIDE SEQUENCE [LARGE SCALE GENOMIC DNA]</scope>
    <source>
        <strain evidence="2">UH-Slu-Lm8-n1</strain>
    </source>
</reference>
<dbReference type="InParanoid" id="A0A0D0BGE6"/>
<keyword evidence="2" id="KW-1185">Reference proteome</keyword>
<protein>
    <submittedName>
        <fullName evidence="1">Uncharacterized protein</fullName>
    </submittedName>
</protein>
<organism evidence="1 2">
    <name type="scientific">Suillus luteus UH-Slu-Lm8-n1</name>
    <dbReference type="NCBI Taxonomy" id="930992"/>
    <lineage>
        <taxon>Eukaryota</taxon>
        <taxon>Fungi</taxon>
        <taxon>Dikarya</taxon>
        <taxon>Basidiomycota</taxon>
        <taxon>Agaricomycotina</taxon>
        <taxon>Agaricomycetes</taxon>
        <taxon>Agaricomycetidae</taxon>
        <taxon>Boletales</taxon>
        <taxon>Suillineae</taxon>
        <taxon>Suillaceae</taxon>
        <taxon>Suillus</taxon>
    </lineage>
</organism>
<dbReference type="AlphaFoldDB" id="A0A0D0BGE6"/>
<proteinExistence type="predicted"/>
<evidence type="ECO:0000313" key="2">
    <source>
        <dbReference type="Proteomes" id="UP000054485"/>
    </source>
</evidence>
<dbReference type="OrthoDB" id="2618136at2759"/>
<gene>
    <name evidence="1" type="ORF">CY34DRAFT_801914</name>
</gene>